<evidence type="ECO:0000313" key="1">
    <source>
        <dbReference type="EMBL" id="KAG1576353.1"/>
    </source>
</evidence>
<organism evidence="1 2">
    <name type="scientific">Rhizopus delemar</name>
    <dbReference type="NCBI Taxonomy" id="936053"/>
    <lineage>
        <taxon>Eukaryota</taxon>
        <taxon>Fungi</taxon>
        <taxon>Fungi incertae sedis</taxon>
        <taxon>Mucoromycota</taxon>
        <taxon>Mucoromycotina</taxon>
        <taxon>Mucoromycetes</taxon>
        <taxon>Mucorales</taxon>
        <taxon>Mucorineae</taxon>
        <taxon>Rhizopodaceae</taxon>
        <taxon>Rhizopus</taxon>
    </lineage>
</organism>
<dbReference type="EMBL" id="JAANIU010000014">
    <property type="protein sequence ID" value="KAG1576353.1"/>
    <property type="molecule type" value="Genomic_DNA"/>
</dbReference>
<accession>A0A9P6ZEC0</accession>
<keyword evidence="2" id="KW-1185">Reference proteome</keyword>
<gene>
    <name evidence="1" type="ORF">G6F50_000271</name>
</gene>
<reference evidence="1 2" key="1">
    <citation type="journal article" date="2020" name="Microb. Genom.">
        <title>Genetic diversity of clinical and environmental Mucorales isolates obtained from an investigation of mucormycosis cases among solid organ transplant recipients.</title>
        <authorList>
            <person name="Nguyen M.H."/>
            <person name="Kaul D."/>
            <person name="Muto C."/>
            <person name="Cheng S.J."/>
            <person name="Richter R.A."/>
            <person name="Bruno V.M."/>
            <person name="Liu G."/>
            <person name="Beyhan S."/>
            <person name="Sundermann A.J."/>
            <person name="Mounaud S."/>
            <person name="Pasculle A.W."/>
            <person name="Nierman W.C."/>
            <person name="Driscoll E."/>
            <person name="Cumbie R."/>
            <person name="Clancy C.J."/>
            <person name="Dupont C.L."/>
        </authorList>
    </citation>
    <scope>NUCLEOTIDE SEQUENCE [LARGE SCALE GENOMIC DNA]</scope>
    <source>
        <strain evidence="1 2">GL24</strain>
    </source>
</reference>
<protein>
    <submittedName>
        <fullName evidence="1">Uncharacterized protein</fullName>
    </submittedName>
</protein>
<comment type="caution">
    <text evidence="1">The sequence shown here is derived from an EMBL/GenBank/DDBJ whole genome shotgun (WGS) entry which is preliminary data.</text>
</comment>
<sequence length="162" mass="18209">MTFQDTHTSADHVNFISVRAEKSFPILYWTPEICPVHYFTVLRNPSYLQGRNRGPILFVKVIEIQSPLVSHATSSWLHRNFISLSTKGPRVSICSLASSVALDKSVDLPDSVSLENWALSETFRAHYQCNPMTTVHFTTSVLDHADDAMVVFCDADKKTYSG</sequence>
<proteinExistence type="predicted"/>
<evidence type="ECO:0000313" key="2">
    <source>
        <dbReference type="Proteomes" id="UP000740926"/>
    </source>
</evidence>
<name>A0A9P6ZEC0_9FUNG</name>
<dbReference type="Proteomes" id="UP000740926">
    <property type="component" value="Unassembled WGS sequence"/>
</dbReference>
<dbReference type="AlphaFoldDB" id="A0A9P6ZEC0"/>
<dbReference type="OMA" id="RTIQIWI"/>